<dbReference type="PANTHER" id="PTHR33542">
    <property type="entry name" value="SIROHYDROCHLORIN FERROCHELATASE, CHLOROPLASTIC"/>
    <property type="match status" value="1"/>
</dbReference>
<dbReference type="PANTHER" id="PTHR33542:SF3">
    <property type="entry name" value="SIROHYDROCHLORIN FERROCHELATASE, CHLOROPLASTIC"/>
    <property type="match status" value="1"/>
</dbReference>
<evidence type="ECO:0000313" key="4">
    <source>
        <dbReference type="Proteomes" id="UP001164965"/>
    </source>
</evidence>
<dbReference type="SUPFAM" id="SSF53800">
    <property type="entry name" value="Chelatase"/>
    <property type="match status" value="1"/>
</dbReference>
<keyword evidence="2" id="KW-0456">Lyase</keyword>
<dbReference type="Proteomes" id="UP001164965">
    <property type="component" value="Chromosome"/>
</dbReference>
<name>A0ABY6P2B8_9NOCA</name>
<dbReference type="InterPro" id="IPR002762">
    <property type="entry name" value="CbiX-like"/>
</dbReference>
<proteinExistence type="predicted"/>
<dbReference type="InterPro" id="IPR050963">
    <property type="entry name" value="Sirohydro_Cobaltochel/CbiX"/>
</dbReference>
<dbReference type="EMBL" id="CP110615">
    <property type="protein sequence ID" value="UZJ25792.1"/>
    <property type="molecule type" value="Genomic_DNA"/>
</dbReference>
<evidence type="ECO:0000256" key="1">
    <source>
        <dbReference type="ARBA" id="ARBA00022723"/>
    </source>
</evidence>
<accession>A0ABY6P2B8</accession>
<evidence type="ECO:0000256" key="2">
    <source>
        <dbReference type="ARBA" id="ARBA00023239"/>
    </source>
</evidence>
<dbReference type="Gene3D" id="3.40.50.1400">
    <property type="match status" value="2"/>
</dbReference>
<keyword evidence="4" id="KW-1185">Reference proteome</keyword>
<dbReference type="RefSeq" id="WP_265383896.1">
    <property type="nucleotide sequence ID" value="NZ_CP110615.1"/>
</dbReference>
<reference evidence="3" key="1">
    <citation type="submission" date="2022-10" db="EMBL/GenBank/DDBJ databases">
        <title>Rhodococcus sp.75.</title>
        <authorList>
            <person name="Sun M."/>
        </authorList>
    </citation>
    <scope>NUCLEOTIDE SEQUENCE</scope>
    <source>
        <strain evidence="3">75</strain>
    </source>
</reference>
<gene>
    <name evidence="3" type="ORF">RHODO2019_04940</name>
</gene>
<sequence length="251" mass="25614">MSALLLLPDPTATGAALGPELAAVLADVQEALPDVLVSASLAELVERGEQDVVALPLVPGAAGYDPGILELALRQQAPGATVTLARALGPHPLLVELAAQRVLAALDGAAPAEVGVLVVGPGSHDPEANAEVAKVARLLQEGRDFALVEVAYLADTGPDVAAGLARCRALGAGRVVVLPHAVVDPGFAARVAERAAGEEGVHVAGHLAASPELTALVVERHHEARHGDLRMSCDVCAYRELQPHPHEHAGA</sequence>
<protein>
    <submittedName>
        <fullName evidence="3">Sirohydrochlorin chelatase</fullName>
    </submittedName>
</protein>
<dbReference type="Pfam" id="PF01903">
    <property type="entry name" value="CbiX"/>
    <property type="match status" value="1"/>
</dbReference>
<dbReference type="CDD" id="cd03414">
    <property type="entry name" value="CbiX_SirB_C"/>
    <property type="match status" value="1"/>
</dbReference>
<evidence type="ECO:0000313" key="3">
    <source>
        <dbReference type="EMBL" id="UZJ25792.1"/>
    </source>
</evidence>
<organism evidence="3 4">
    <name type="scientific">Rhodococcus antarcticus</name>
    <dbReference type="NCBI Taxonomy" id="2987751"/>
    <lineage>
        <taxon>Bacteria</taxon>
        <taxon>Bacillati</taxon>
        <taxon>Actinomycetota</taxon>
        <taxon>Actinomycetes</taxon>
        <taxon>Mycobacteriales</taxon>
        <taxon>Nocardiaceae</taxon>
        <taxon>Rhodococcus</taxon>
    </lineage>
</organism>
<keyword evidence="1" id="KW-0479">Metal-binding</keyword>